<dbReference type="Proteomes" id="UP000431913">
    <property type="component" value="Unassembled WGS sequence"/>
</dbReference>
<dbReference type="GO" id="GO:0042910">
    <property type="term" value="F:xenobiotic transmembrane transporter activity"/>
    <property type="evidence" value="ECO:0007669"/>
    <property type="project" value="InterPro"/>
</dbReference>
<keyword evidence="7 10" id="KW-1133">Transmembrane helix</keyword>
<dbReference type="GO" id="GO:0046677">
    <property type="term" value="P:response to antibiotic"/>
    <property type="evidence" value="ECO:0007669"/>
    <property type="project" value="UniProtKB-KW"/>
</dbReference>
<dbReference type="PIRSF" id="PIRSF006603">
    <property type="entry name" value="DinF"/>
    <property type="match status" value="1"/>
</dbReference>
<evidence type="ECO:0000256" key="4">
    <source>
        <dbReference type="ARBA" id="ARBA00022448"/>
    </source>
</evidence>
<dbReference type="InterPro" id="IPR048279">
    <property type="entry name" value="MdtK-like"/>
</dbReference>
<dbReference type="GO" id="GO:0005886">
    <property type="term" value="C:plasma membrane"/>
    <property type="evidence" value="ECO:0007669"/>
    <property type="project" value="UniProtKB-SubCell"/>
</dbReference>
<evidence type="ECO:0000313" key="11">
    <source>
        <dbReference type="EMBL" id="MST91604.1"/>
    </source>
</evidence>
<dbReference type="RefSeq" id="WP_173022138.1">
    <property type="nucleotide sequence ID" value="NZ_VUNJ01000005.1"/>
</dbReference>
<reference evidence="11 13" key="2">
    <citation type="submission" date="2019-08" db="EMBL/GenBank/DDBJ databases">
        <title>In-depth cultivation of the pig gut microbiome towards novel bacterial diversity and tailored functional studies.</title>
        <authorList>
            <person name="Wylensek D."/>
            <person name="Hitch T.C.A."/>
            <person name="Clavel T."/>
        </authorList>
    </citation>
    <scope>NUCLEOTIDE SEQUENCE [LARGE SCALE GENOMIC DNA]</scope>
    <source>
        <strain evidence="11 13">WCA3-601-WT-6J</strain>
    </source>
</reference>
<dbReference type="PANTHER" id="PTHR43823">
    <property type="entry name" value="SPORULATION PROTEIN YKVU"/>
    <property type="match status" value="1"/>
</dbReference>
<feature type="transmembrane region" description="Helical" evidence="10">
    <location>
        <begin position="406"/>
        <end position="423"/>
    </location>
</feature>
<feature type="transmembrane region" description="Helical" evidence="10">
    <location>
        <begin position="364"/>
        <end position="386"/>
    </location>
</feature>
<protein>
    <recommendedName>
        <fullName evidence="3">Multidrug export protein MepA</fullName>
    </recommendedName>
</protein>
<dbReference type="EMBL" id="VUNJ01000005">
    <property type="protein sequence ID" value="MST91604.1"/>
    <property type="molecule type" value="Genomic_DNA"/>
</dbReference>
<accession>A0A6I2U633</accession>
<dbReference type="NCBIfam" id="TIGR00797">
    <property type="entry name" value="matE"/>
    <property type="match status" value="1"/>
</dbReference>
<keyword evidence="5" id="KW-1003">Cell membrane</keyword>
<feature type="transmembrane region" description="Helical" evidence="10">
    <location>
        <begin position="23"/>
        <end position="44"/>
    </location>
</feature>
<evidence type="ECO:0000256" key="7">
    <source>
        <dbReference type="ARBA" id="ARBA00022989"/>
    </source>
</evidence>
<evidence type="ECO:0000256" key="3">
    <source>
        <dbReference type="ARBA" id="ARBA00022106"/>
    </source>
</evidence>
<dbReference type="InterPro" id="IPR045070">
    <property type="entry name" value="MATE_MepA-like"/>
</dbReference>
<dbReference type="PANTHER" id="PTHR43823:SF3">
    <property type="entry name" value="MULTIDRUG EXPORT PROTEIN MEPA"/>
    <property type="match status" value="1"/>
</dbReference>
<evidence type="ECO:0000256" key="8">
    <source>
        <dbReference type="ARBA" id="ARBA00023136"/>
    </source>
</evidence>
<keyword evidence="9" id="KW-0046">Antibiotic resistance</keyword>
<gene>
    <name evidence="11" type="ORF">FYJ76_06565</name>
    <name evidence="12" type="ORF">GMD52_11475</name>
</gene>
<feature type="transmembrane region" description="Helical" evidence="10">
    <location>
        <begin position="429"/>
        <end position="446"/>
    </location>
</feature>
<organism evidence="11 13">
    <name type="scientific">Ruthenibacterium lactatiformans</name>
    <dbReference type="NCBI Taxonomy" id="1550024"/>
    <lineage>
        <taxon>Bacteria</taxon>
        <taxon>Bacillati</taxon>
        <taxon>Bacillota</taxon>
        <taxon>Clostridia</taxon>
        <taxon>Eubacteriales</taxon>
        <taxon>Oscillospiraceae</taxon>
        <taxon>Ruthenibacterium</taxon>
    </lineage>
</organism>
<name>A0A6I2U633_9FIRM</name>
<dbReference type="EMBL" id="WMZR01000015">
    <property type="protein sequence ID" value="MTS52161.1"/>
    <property type="molecule type" value="Genomic_DNA"/>
</dbReference>
<feature type="transmembrane region" description="Helical" evidence="10">
    <location>
        <begin position="320"/>
        <end position="344"/>
    </location>
</feature>
<evidence type="ECO:0000256" key="10">
    <source>
        <dbReference type="SAM" id="Phobius"/>
    </source>
</evidence>
<evidence type="ECO:0000313" key="13">
    <source>
        <dbReference type="Proteomes" id="UP000431913"/>
    </source>
</evidence>
<evidence type="ECO:0000256" key="6">
    <source>
        <dbReference type="ARBA" id="ARBA00022692"/>
    </source>
</evidence>
<feature type="transmembrane region" description="Helical" evidence="10">
    <location>
        <begin position="170"/>
        <end position="187"/>
    </location>
</feature>
<dbReference type="CDD" id="cd13143">
    <property type="entry name" value="MATE_MepA_like"/>
    <property type="match status" value="1"/>
</dbReference>
<reference evidence="12 14" key="1">
    <citation type="journal article" date="2019" name="Nat. Med.">
        <title>A library of human gut bacterial isolates paired with longitudinal multiomics data enables mechanistic microbiome research.</title>
        <authorList>
            <person name="Poyet M."/>
            <person name="Groussin M."/>
            <person name="Gibbons S.M."/>
            <person name="Avila-Pacheco J."/>
            <person name="Jiang X."/>
            <person name="Kearney S.M."/>
            <person name="Perrotta A.R."/>
            <person name="Berdy B."/>
            <person name="Zhao S."/>
            <person name="Lieberman T.D."/>
            <person name="Swanson P.K."/>
            <person name="Smith M."/>
            <person name="Roesemann S."/>
            <person name="Alexander J.E."/>
            <person name="Rich S.A."/>
            <person name="Livny J."/>
            <person name="Vlamakis H."/>
            <person name="Clish C."/>
            <person name="Bullock K."/>
            <person name="Deik A."/>
            <person name="Scott J."/>
            <person name="Pierce K.A."/>
            <person name="Xavier R.J."/>
            <person name="Alm E.J."/>
        </authorList>
    </citation>
    <scope>NUCLEOTIDE SEQUENCE [LARGE SCALE GENOMIC DNA]</scope>
    <source>
        <strain evidence="12 14">BIOML-A7</strain>
    </source>
</reference>
<keyword evidence="4" id="KW-0813">Transport</keyword>
<evidence type="ECO:0000313" key="14">
    <source>
        <dbReference type="Proteomes" id="UP000449193"/>
    </source>
</evidence>
<feature type="transmembrane region" description="Helical" evidence="10">
    <location>
        <begin position="143"/>
        <end position="163"/>
    </location>
</feature>
<comment type="subcellular location">
    <subcellularLocation>
        <location evidence="1">Cell membrane</location>
        <topology evidence="1">Multi-pass membrane protein</topology>
    </subcellularLocation>
</comment>
<feature type="transmembrane region" description="Helical" evidence="10">
    <location>
        <begin position="253"/>
        <end position="272"/>
    </location>
</feature>
<evidence type="ECO:0000256" key="5">
    <source>
        <dbReference type="ARBA" id="ARBA00022475"/>
    </source>
</evidence>
<dbReference type="GO" id="GO:0015297">
    <property type="term" value="F:antiporter activity"/>
    <property type="evidence" value="ECO:0007669"/>
    <property type="project" value="InterPro"/>
</dbReference>
<evidence type="ECO:0000256" key="9">
    <source>
        <dbReference type="ARBA" id="ARBA00023251"/>
    </source>
</evidence>
<comment type="caution">
    <text evidence="11">The sequence shown here is derived from an EMBL/GenBank/DDBJ whole genome shotgun (WGS) entry which is preliminary data.</text>
</comment>
<feature type="transmembrane region" description="Helical" evidence="10">
    <location>
        <begin position="99"/>
        <end position="123"/>
    </location>
</feature>
<feature type="transmembrane region" description="Helical" evidence="10">
    <location>
        <begin position="193"/>
        <end position="222"/>
    </location>
</feature>
<feature type="transmembrane region" description="Helical" evidence="10">
    <location>
        <begin position="56"/>
        <end position="78"/>
    </location>
</feature>
<dbReference type="Pfam" id="PF01554">
    <property type="entry name" value="MatE"/>
    <property type="match status" value="2"/>
</dbReference>
<comment type="similarity">
    <text evidence="2">Belongs to the multi antimicrobial extrusion (MATE) (TC 2.A.66.1) family. MepA subfamily.</text>
</comment>
<evidence type="ECO:0000313" key="12">
    <source>
        <dbReference type="EMBL" id="MTS52161.1"/>
    </source>
</evidence>
<keyword evidence="8 10" id="KW-0472">Membrane</keyword>
<evidence type="ECO:0000256" key="1">
    <source>
        <dbReference type="ARBA" id="ARBA00004651"/>
    </source>
</evidence>
<dbReference type="Proteomes" id="UP000449193">
    <property type="component" value="Unassembled WGS sequence"/>
</dbReference>
<dbReference type="InterPro" id="IPR051327">
    <property type="entry name" value="MATE_MepA_subfamily"/>
</dbReference>
<keyword evidence="6 10" id="KW-0812">Transmembrane</keyword>
<sequence length="462" mass="48788">MSAAAGAGDAQYRKMTQTPIPRLVATLAVPTIISMLVTAVYNMADTFFVAQLGTSAAGAVGIVFSLMAVIQAIGFMLGMGAGNLVSRYLGAKEQRQADCAASTAFFTALAFGLGITVLGTLFLDPLMRVLGATPTILPYARDYARYILFGAPVMCASFVLNNILRGEGKAMLAMVGIGLGGVLNIGLDPLFIYAFGLGIAGAAIATLLSQCVSFAILLACFLRRKSAVRLHIGQVSRKAEVYARIIKTGMPSFCRQSLASVATVLLNVNAAVYGDAAVAAMSVVGRIFMFVFSFMLGFGQGFQPVAGYNFGAKRYDRVRGATYFTILVGTVLMSVLAAAGFLAAPGALALFRRDDAEVIAIGALALRAQCVVLPLFGVSTVTNMLLQVTGQSGQATFLSLCRQGIFFVPFILLLPQLIGLLGVQLAQPAADLCTFAVTLPFLLSFLRRLKLWEQAERAVAEK</sequence>
<evidence type="ECO:0000256" key="2">
    <source>
        <dbReference type="ARBA" id="ARBA00008417"/>
    </source>
</evidence>
<dbReference type="AlphaFoldDB" id="A0A6I2U633"/>
<dbReference type="InterPro" id="IPR002528">
    <property type="entry name" value="MATE_fam"/>
</dbReference>
<proteinExistence type="inferred from homology"/>